<dbReference type="Gene3D" id="3.90.780.10">
    <property type="entry name" value="5'-Nucleotidase, C-terminal domain"/>
    <property type="match status" value="1"/>
</dbReference>
<gene>
    <name evidence="3" type="ORF">HC352_06035</name>
</gene>
<dbReference type="KEGG" id="arca:HC352_06035"/>
<dbReference type="GO" id="GO:0008768">
    <property type="term" value="F:UDP-sugar diphosphatase activity"/>
    <property type="evidence" value="ECO:0007669"/>
    <property type="project" value="TreeGrafter"/>
</dbReference>
<dbReference type="PRINTS" id="PR01607">
    <property type="entry name" value="APYRASEFAMLY"/>
</dbReference>
<dbReference type="InterPro" id="IPR006179">
    <property type="entry name" value="5_nucleotidase/apyrase"/>
</dbReference>
<evidence type="ECO:0000313" key="4">
    <source>
        <dbReference type="Proteomes" id="UP000502298"/>
    </source>
</evidence>
<evidence type="ECO:0000256" key="1">
    <source>
        <dbReference type="SAM" id="Phobius"/>
    </source>
</evidence>
<dbReference type="GO" id="GO:0008253">
    <property type="term" value="F:5'-nucleotidase activity"/>
    <property type="evidence" value="ECO:0007669"/>
    <property type="project" value="TreeGrafter"/>
</dbReference>
<evidence type="ECO:0000313" key="3">
    <source>
        <dbReference type="EMBL" id="QJC22109.1"/>
    </source>
</evidence>
<dbReference type="InterPro" id="IPR029052">
    <property type="entry name" value="Metallo-depent_PP-like"/>
</dbReference>
<dbReference type="PROSITE" id="PS51257">
    <property type="entry name" value="PROKAR_LIPOPROTEIN"/>
    <property type="match status" value="1"/>
</dbReference>
<dbReference type="InterPro" id="IPR008334">
    <property type="entry name" value="5'-Nucleotdase_C"/>
</dbReference>
<keyword evidence="1" id="KW-0472">Membrane</keyword>
<accession>A0A6H2EM13</accession>
<proteinExistence type="predicted"/>
<organism evidence="3 4">
    <name type="scientific">Arcanobacterium buesumense</name>
    <dbReference type="NCBI Taxonomy" id="2722751"/>
    <lineage>
        <taxon>Bacteria</taxon>
        <taxon>Bacillati</taxon>
        <taxon>Actinomycetota</taxon>
        <taxon>Actinomycetes</taxon>
        <taxon>Actinomycetales</taxon>
        <taxon>Actinomycetaceae</taxon>
        <taxon>Arcanobacterium</taxon>
    </lineage>
</organism>
<protein>
    <submittedName>
        <fullName evidence="3">Bifunctional metallophosphatase/5'-nucleotidase</fullName>
    </submittedName>
</protein>
<dbReference type="GO" id="GO:0009166">
    <property type="term" value="P:nucleotide catabolic process"/>
    <property type="evidence" value="ECO:0007669"/>
    <property type="project" value="InterPro"/>
</dbReference>
<keyword evidence="1" id="KW-0812">Transmembrane</keyword>
<dbReference type="Proteomes" id="UP000502298">
    <property type="component" value="Chromosome"/>
</dbReference>
<dbReference type="GO" id="GO:0030288">
    <property type="term" value="C:outer membrane-bounded periplasmic space"/>
    <property type="evidence" value="ECO:0007669"/>
    <property type="project" value="TreeGrafter"/>
</dbReference>
<dbReference type="SUPFAM" id="SSF56300">
    <property type="entry name" value="Metallo-dependent phosphatases"/>
    <property type="match status" value="1"/>
</dbReference>
<keyword evidence="4" id="KW-1185">Reference proteome</keyword>
<dbReference type="AlphaFoldDB" id="A0A6H2EM13"/>
<dbReference type="PANTHER" id="PTHR11575">
    <property type="entry name" value="5'-NUCLEOTIDASE-RELATED"/>
    <property type="match status" value="1"/>
</dbReference>
<feature type="transmembrane region" description="Helical" evidence="1">
    <location>
        <begin position="764"/>
        <end position="783"/>
    </location>
</feature>
<reference evidence="3 4" key="1">
    <citation type="submission" date="2020-03" db="EMBL/GenBank/DDBJ databases">
        <title>Complete genome of Arcanobacterium buesumensis sp. nov. strain 2701.</title>
        <authorList>
            <person name="Borowiak M."/>
            <person name="Alssahen M."/>
            <person name="Laemmler C."/>
            <person name="Malorny B."/>
            <person name="Hassan A."/>
            <person name="Prenger-Berninghoff E."/>
            <person name="Ploetz M."/>
            <person name="Abdulmawjood A."/>
        </authorList>
    </citation>
    <scope>NUCLEOTIDE SEQUENCE [LARGE SCALE GENOMIC DNA]</scope>
    <source>
        <strain evidence="3 4">2701</strain>
    </source>
</reference>
<dbReference type="SUPFAM" id="SSF55816">
    <property type="entry name" value="5'-nucleotidase (syn. UDP-sugar hydrolase), C-terminal domain"/>
    <property type="match status" value="1"/>
</dbReference>
<feature type="transmembrane region" description="Helical" evidence="1">
    <location>
        <begin position="6"/>
        <end position="25"/>
    </location>
</feature>
<dbReference type="PANTHER" id="PTHR11575:SF24">
    <property type="entry name" value="5'-NUCLEOTIDASE"/>
    <property type="match status" value="1"/>
</dbReference>
<keyword evidence="1" id="KW-1133">Transmembrane helix</keyword>
<name>A0A6H2EM13_9ACTO</name>
<feature type="domain" description="5'-Nucleotidase C-terminal" evidence="2">
    <location>
        <begin position="423"/>
        <end position="571"/>
    </location>
</feature>
<dbReference type="Gene3D" id="3.60.21.10">
    <property type="match status" value="1"/>
</dbReference>
<sequence length="791" mass="84763">MSVSIKIFSIFFCGYCLTLIGLLVLSCSHSAFNQWRFIMRKPITRPLCGAAMAISLLLAPSLAWAENSAPLDNDIVTIDLYKLTDVHGHIEKVVKQDKKTKEEKVVESGIPAVQCYLNKAYQTNPHSTFTLLGDNIGASPYTSGSQKDNPTIAALNELPVVGSTIGNHELDLGQDVFRQRVDGSKPQDFVKVNFPYLGANVKGMGSYRDNGVETPYLKDYAIAELDGVKVAYIGAIAQDVPFKLSPDTTKGLRFDDPIAEITRLAKELKESGQAQIVVAMLDDDVKNNYSKMPAEVDVLMGGDTHVPYEFDKVDSTVQLESKNPLLAGIASGSYTDNLGLVRINFDKKANKVVKADSILIPAATVVADSDPDCLANGSAAKVVNAAKEQAQEAGKAEIVSEVTAQWNRGVYLEPGKTQPAPGSNRGVESTLGNLVADSILDQVTIDGTTPVDFGVVNAGGLREDLIPADGVLTYASTYKALPFSNQLGYAPMTGEQFKKALENQWKTNLNSQNSRPMLRLGTSSNLTYTYDPALPMGSRITSISLNGKPLEMDKVYNVGSMTFVLEGGDGYFEKGLPVKTFGVLDRDGFNDYLKKITGPKLGASDLKRAIGITLPQDKVAKGGEVTIPLRGLSFTEGTGQTKNVTVHLGSLTEKFPVNNSIEEPNAENEQSIITTDGAGQATAKFVLSDVCQDQIGDITLPVTVDTDFGQVVGQEAGLKVMVDCGTFPTPHPVPPTPTDPQVKKDVDVKATDKKQSLAKTGVDAAYGAGLVAVLLIGAGMGLTRIRRKALN</sequence>
<dbReference type="EMBL" id="CP050804">
    <property type="protein sequence ID" value="QJC22109.1"/>
    <property type="molecule type" value="Genomic_DNA"/>
</dbReference>
<evidence type="ECO:0000259" key="2">
    <source>
        <dbReference type="Pfam" id="PF02872"/>
    </source>
</evidence>
<dbReference type="Pfam" id="PF02872">
    <property type="entry name" value="5_nucleotid_C"/>
    <property type="match status" value="1"/>
</dbReference>
<dbReference type="InterPro" id="IPR036907">
    <property type="entry name" value="5'-Nucleotdase_C_sf"/>
</dbReference>